<protein>
    <recommendedName>
        <fullName evidence="3 10">NAD(P)H-hydrate epimerase</fullName>
        <ecNumber evidence="3 10">5.1.99.6</ecNumber>
    </recommendedName>
    <alternativeName>
        <fullName evidence="10">NAD(P)HX epimerase</fullName>
    </alternativeName>
</protein>
<dbReference type="GO" id="GO:0000166">
    <property type="term" value="F:nucleotide binding"/>
    <property type="evidence" value="ECO:0007669"/>
    <property type="project" value="UniProtKB-KW"/>
</dbReference>
<feature type="binding site" evidence="10">
    <location>
        <begin position="140"/>
        <end position="146"/>
    </location>
    <ligand>
        <name>(6S)-NADPHX</name>
        <dbReference type="ChEBI" id="CHEBI:64076"/>
    </ligand>
</feature>
<dbReference type="OrthoDB" id="9806925at2"/>
<feature type="binding site" evidence="10">
    <location>
        <position position="168"/>
    </location>
    <ligand>
        <name>(6S)-NADPHX</name>
        <dbReference type="ChEBI" id="CHEBI:64076"/>
    </ligand>
</feature>
<evidence type="ECO:0000256" key="1">
    <source>
        <dbReference type="ARBA" id="ARBA00000013"/>
    </source>
</evidence>
<feature type="binding site" evidence="10">
    <location>
        <position position="74"/>
    </location>
    <ligand>
        <name>K(+)</name>
        <dbReference type="ChEBI" id="CHEBI:29103"/>
    </ligand>
</feature>
<dbReference type="Pfam" id="PF03853">
    <property type="entry name" value="YjeF_N"/>
    <property type="match status" value="1"/>
</dbReference>
<comment type="similarity">
    <text evidence="10">Belongs to the NnrE/AIBP family.</text>
</comment>
<dbReference type="EMBL" id="CP042261">
    <property type="protein sequence ID" value="QDY68889.1"/>
    <property type="molecule type" value="Genomic_DNA"/>
</dbReference>
<keyword evidence="6 10" id="KW-0521">NADP</keyword>
<evidence type="ECO:0000313" key="12">
    <source>
        <dbReference type="EMBL" id="QDY68889.1"/>
    </source>
</evidence>
<sequence length="218" mass="22679">MGRMKTLDGQRMRDVISAEQMRALEGDAIASGRMSGKLLMEGAGLAVTQAILAKWPEFSGGEGSVVILAGPGNNGGDGYVIARLLRERGLSVEVFSMGDPKRLPPDALANFQQLGDVSRPLTEAPHALGRADLVIDALFGIGLTRGLSDDVRDVFGTMGPSARKVAVDVPSGWDADGAVVLGKAAFPADLVVTFHAPKPAHAEIARQGADVIVADIGL</sequence>
<comment type="cofactor">
    <cofactor evidence="10">
        <name>K(+)</name>
        <dbReference type="ChEBI" id="CHEBI:29103"/>
    </cofactor>
    <text evidence="10">Binds 1 potassium ion per subunit.</text>
</comment>
<comment type="catalytic activity">
    <reaction evidence="2 10">
        <text>(6R)-NADPHX = (6S)-NADPHX</text>
        <dbReference type="Rhea" id="RHEA:32227"/>
        <dbReference type="ChEBI" id="CHEBI:64076"/>
        <dbReference type="ChEBI" id="CHEBI:64077"/>
        <dbReference type="EC" id="5.1.99.6"/>
    </reaction>
</comment>
<evidence type="ECO:0000256" key="6">
    <source>
        <dbReference type="ARBA" id="ARBA00022857"/>
    </source>
</evidence>
<evidence type="ECO:0000256" key="4">
    <source>
        <dbReference type="ARBA" id="ARBA00022723"/>
    </source>
</evidence>
<dbReference type="NCBIfam" id="TIGR00197">
    <property type="entry name" value="yjeF_nterm"/>
    <property type="match status" value="1"/>
</dbReference>
<gene>
    <name evidence="10" type="primary">nnrE</name>
    <name evidence="12" type="ORF">FPZ52_04075</name>
</gene>
<dbReference type="PROSITE" id="PS51385">
    <property type="entry name" value="YJEF_N"/>
    <property type="match status" value="1"/>
</dbReference>
<dbReference type="PANTHER" id="PTHR13232">
    <property type="entry name" value="NAD(P)H-HYDRATE EPIMERASE"/>
    <property type="match status" value="1"/>
</dbReference>
<keyword evidence="8 10" id="KW-0520">NAD</keyword>
<dbReference type="AlphaFoldDB" id="A0A5B8I660"/>
<comment type="caution">
    <text evidence="10">Lacks conserved residue(s) required for the propagation of feature annotation.</text>
</comment>
<evidence type="ECO:0000256" key="9">
    <source>
        <dbReference type="ARBA" id="ARBA00023235"/>
    </source>
</evidence>
<dbReference type="GO" id="GO:0046872">
    <property type="term" value="F:metal ion binding"/>
    <property type="evidence" value="ECO:0007669"/>
    <property type="project" value="UniProtKB-KW"/>
</dbReference>
<dbReference type="Gene3D" id="3.40.50.10260">
    <property type="entry name" value="YjeF N-terminal domain"/>
    <property type="match status" value="1"/>
</dbReference>
<evidence type="ECO:0000256" key="5">
    <source>
        <dbReference type="ARBA" id="ARBA00022741"/>
    </source>
</evidence>
<dbReference type="SUPFAM" id="SSF64153">
    <property type="entry name" value="YjeF N-terminal domain-like"/>
    <property type="match status" value="1"/>
</dbReference>
<keyword evidence="7 10" id="KW-0630">Potassium</keyword>
<dbReference type="KEGG" id="lit:FPZ52_04075"/>
<dbReference type="Proteomes" id="UP000318483">
    <property type="component" value="Chromosome"/>
</dbReference>
<dbReference type="GO" id="GO:0052856">
    <property type="term" value="F:NAD(P)HX epimerase activity"/>
    <property type="evidence" value="ECO:0007669"/>
    <property type="project" value="UniProtKB-UniRule"/>
</dbReference>
<evidence type="ECO:0000313" key="13">
    <source>
        <dbReference type="Proteomes" id="UP000318483"/>
    </source>
</evidence>
<dbReference type="HAMAP" id="MF_01966">
    <property type="entry name" value="NADHX_epimerase"/>
    <property type="match status" value="1"/>
</dbReference>
<dbReference type="RefSeq" id="WP_146363965.1">
    <property type="nucleotide sequence ID" value="NZ_CP042261.1"/>
</dbReference>
<feature type="binding site" evidence="10">
    <location>
        <begin position="73"/>
        <end position="77"/>
    </location>
    <ligand>
        <name>(6S)-NADPHX</name>
        <dbReference type="ChEBI" id="CHEBI:64076"/>
    </ligand>
</feature>
<name>A0A5B8I660_9RHOB</name>
<organism evidence="12 13">
    <name type="scientific">Qingshengfaniella alkalisoli</name>
    <dbReference type="NCBI Taxonomy" id="2599296"/>
    <lineage>
        <taxon>Bacteria</taxon>
        <taxon>Pseudomonadati</taxon>
        <taxon>Pseudomonadota</taxon>
        <taxon>Alphaproteobacteria</taxon>
        <taxon>Rhodobacterales</taxon>
        <taxon>Paracoccaceae</taxon>
        <taxon>Qingshengfaniella</taxon>
    </lineage>
</organism>
<evidence type="ECO:0000256" key="3">
    <source>
        <dbReference type="ARBA" id="ARBA00012228"/>
    </source>
</evidence>
<accession>A0A5B8I660</accession>
<comment type="function">
    <text evidence="10">Catalyzes the epimerization of the S- and R-forms of NAD(P)HX, a damaged form of NAD(P)H that is a result of enzymatic or heat-dependent hydration. This is a prerequisite for the S-specific NAD(P)H-hydrate dehydratase to allow the repair of both epimers of NAD(P)HX.</text>
</comment>
<dbReference type="InterPro" id="IPR032976">
    <property type="entry name" value="YJEFN_prot_NAXE-like"/>
</dbReference>
<keyword evidence="13" id="KW-1185">Reference proteome</keyword>
<proteinExistence type="inferred from homology"/>
<evidence type="ECO:0000259" key="11">
    <source>
        <dbReference type="PROSITE" id="PS51385"/>
    </source>
</evidence>
<evidence type="ECO:0000256" key="7">
    <source>
        <dbReference type="ARBA" id="ARBA00022958"/>
    </source>
</evidence>
<reference evidence="12 13" key="1">
    <citation type="submission" date="2019-07" db="EMBL/GenBank/DDBJ databases">
        <title>Litoreibacter alkalisoli sp. nov., isolated from saline-alkaline soil.</title>
        <authorList>
            <person name="Wang S."/>
            <person name="Xu L."/>
            <person name="Xing Y.-T."/>
            <person name="Sun J.-Q."/>
        </authorList>
    </citation>
    <scope>NUCLEOTIDE SEQUENCE [LARGE SCALE GENOMIC DNA]</scope>
    <source>
        <strain evidence="12 13">LN3S51</strain>
    </source>
</reference>
<evidence type="ECO:0000256" key="8">
    <source>
        <dbReference type="ARBA" id="ARBA00023027"/>
    </source>
</evidence>
<keyword evidence="5 10" id="KW-0547">Nucleotide-binding</keyword>
<evidence type="ECO:0000256" key="2">
    <source>
        <dbReference type="ARBA" id="ARBA00000909"/>
    </source>
</evidence>
<dbReference type="PANTHER" id="PTHR13232:SF10">
    <property type="entry name" value="NAD(P)H-HYDRATE EPIMERASE"/>
    <property type="match status" value="1"/>
</dbReference>
<dbReference type="EC" id="5.1.99.6" evidence="3 10"/>
<feature type="domain" description="YjeF N-terminal" evidence="11">
    <location>
        <begin position="21"/>
        <end position="218"/>
    </location>
</feature>
<keyword evidence="4 10" id="KW-0479">Metal-binding</keyword>
<evidence type="ECO:0000256" key="10">
    <source>
        <dbReference type="HAMAP-Rule" id="MF_01966"/>
    </source>
</evidence>
<dbReference type="InterPro" id="IPR004443">
    <property type="entry name" value="YjeF_N_dom"/>
</dbReference>
<keyword evidence="9 10" id="KW-0413">Isomerase</keyword>
<comment type="catalytic activity">
    <reaction evidence="1 10">
        <text>(6R)-NADHX = (6S)-NADHX</text>
        <dbReference type="Rhea" id="RHEA:32215"/>
        <dbReference type="ChEBI" id="CHEBI:64074"/>
        <dbReference type="ChEBI" id="CHEBI:64075"/>
        <dbReference type="EC" id="5.1.99.6"/>
    </reaction>
</comment>
<feature type="binding site" evidence="10">
    <location>
        <position position="171"/>
    </location>
    <ligand>
        <name>K(+)</name>
        <dbReference type="ChEBI" id="CHEBI:29103"/>
    </ligand>
</feature>
<dbReference type="InterPro" id="IPR036652">
    <property type="entry name" value="YjeF_N_dom_sf"/>
</dbReference>
<feature type="binding site" evidence="10">
    <location>
        <position position="136"/>
    </location>
    <ligand>
        <name>K(+)</name>
        <dbReference type="ChEBI" id="CHEBI:29103"/>
    </ligand>
</feature>